<organism evidence="2 3">
    <name type="scientific">Streptomyces violaceoruber</name>
    <dbReference type="NCBI Taxonomy" id="1935"/>
    <lineage>
        <taxon>Bacteria</taxon>
        <taxon>Bacillati</taxon>
        <taxon>Actinomycetota</taxon>
        <taxon>Actinomycetes</taxon>
        <taxon>Kitasatosporales</taxon>
        <taxon>Streptomycetaceae</taxon>
        <taxon>Streptomyces</taxon>
        <taxon>Streptomyces violaceoruber group</taxon>
    </lineage>
</organism>
<dbReference type="Proteomes" id="UP000192445">
    <property type="component" value="Chromosome"/>
</dbReference>
<name>A0A1V0UK89_STRVN</name>
<protein>
    <submittedName>
        <fullName evidence="2">Uncharacterized protein</fullName>
    </submittedName>
</protein>
<evidence type="ECO:0000256" key="1">
    <source>
        <dbReference type="SAM" id="MobiDB-lite"/>
    </source>
</evidence>
<sequence length="233" mass="24722">MTSPTCPSPDVLLARLARGLGLAPPPAHPPGEEYLHELSRRSGLRDHDLLLIAGLPLPEGALDLEGTAGIWVPSLVQHALSLSPADRRRLRERVRATAGQPRPARSLERPPAAPGPAGFGSLLVYMLALRNLGPSAVASAMYMVSDVCRAASTIRRIRDGVTELDAELLRGFAAVLGVPVSVLAALTGVSAPAPDDGLSPDVAEAAELVWEVRHFTEPEVRELVEWAEELGRG</sequence>
<dbReference type="OrthoDB" id="3397450at2"/>
<dbReference type="KEGG" id="svu:B1H20_32820"/>
<evidence type="ECO:0000313" key="2">
    <source>
        <dbReference type="EMBL" id="ARF65673.1"/>
    </source>
</evidence>
<reference evidence="2 3" key="1">
    <citation type="submission" date="2017-03" db="EMBL/GenBank/DDBJ databases">
        <title>Complete Genome Sequence of a natural compounds producer, Streptomyces violaceus S21.</title>
        <authorList>
            <person name="Zhong C."/>
            <person name="Zhao Z."/>
            <person name="Fu J."/>
            <person name="Zong G."/>
            <person name="Qin R."/>
            <person name="Cao G."/>
        </authorList>
    </citation>
    <scope>NUCLEOTIDE SEQUENCE [LARGE SCALE GENOMIC DNA]</scope>
    <source>
        <strain evidence="2 3">S21</strain>
    </source>
</reference>
<accession>A0A1V0UK89</accession>
<gene>
    <name evidence="2" type="ORF">B1H20_32820</name>
</gene>
<dbReference type="EMBL" id="CP020570">
    <property type="protein sequence ID" value="ARF65673.1"/>
    <property type="molecule type" value="Genomic_DNA"/>
</dbReference>
<dbReference type="RefSeq" id="WP_032772404.1">
    <property type="nucleotide sequence ID" value="NZ_CP020570.1"/>
</dbReference>
<proteinExistence type="predicted"/>
<feature type="region of interest" description="Disordered" evidence="1">
    <location>
        <begin position="94"/>
        <end position="113"/>
    </location>
</feature>
<evidence type="ECO:0000313" key="3">
    <source>
        <dbReference type="Proteomes" id="UP000192445"/>
    </source>
</evidence>
<dbReference type="AlphaFoldDB" id="A0A1V0UK89"/>